<dbReference type="AlphaFoldDB" id="A0A4R6R9K9"/>
<organism evidence="1 2">
    <name type="scientific">Oharaeibacter diazotrophicus</name>
    <dbReference type="NCBI Taxonomy" id="1920512"/>
    <lineage>
        <taxon>Bacteria</taxon>
        <taxon>Pseudomonadati</taxon>
        <taxon>Pseudomonadota</taxon>
        <taxon>Alphaproteobacteria</taxon>
        <taxon>Hyphomicrobiales</taxon>
        <taxon>Pleomorphomonadaceae</taxon>
        <taxon>Oharaeibacter</taxon>
    </lineage>
</organism>
<proteinExistence type="predicted"/>
<keyword evidence="2" id="KW-1185">Reference proteome</keyword>
<accession>A0A4R6R9K9</accession>
<dbReference type="EMBL" id="SNXY01000010">
    <property type="protein sequence ID" value="TDP82743.1"/>
    <property type="molecule type" value="Genomic_DNA"/>
</dbReference>
<evidence type="ECO:0000313" key="2">
    <source>
        <dbReference type="Proteomes" id="UP000294547"/>
    </source>
</evidence>
<protein>
    <submittedName>
        <fullName evidence="1">Uncharacterized protein</fullName>
    </submittedName>
</protein>
<reference evidence="1 2" key="1">
    <citation type="submission" date="2019-03" db="EMBL/GenBank/DDBJ databases">
        <title>Genomic Encyclopedia of Type Strains, Phase IV (KMG-IV): sequencing the most valuable type-strain genomes for metagenomic binning, comparative biology and taxonomic classification.</title>
        <authorList>
            <person name="Goeker M."/>
        </authorList>
    </citation>
    <scope>NUCLEOTIDE SEQUENCE [LARGE SCALE GENOMIC DNA]</scope>
    <source>
        <strain evidence="1 2">DSM 102969</strain>
    </source>
</reference>
<name>A0A4R6R9K9_9HYPH</name>
<evidence type="ECO:0000313" key="1">
    <source>
        <dbReference type="EMBL" id="TDP82743.1"/>
    </source>
</evidence>
<dbReference type="Proteomes" id="UP000294547">
    <property type="component" value="Unassembled WGS sequence"/>
</dbReference>
<comment type="caution">
    <text evidence="1">The sequence shown here is derived from an EMBL/GenBank/DDBJ whole genome shotgun (WGS) entry which is preliminary data.</text>
</comment>
<dbReference type="OrthoDB" id="7551043at2"/>
<gene>
    <name evidence="1" type="ORF">EDD54_4015</name>
</gene>
<dbReference type="RefSeq" id="WP_126538808.1">
    <property type="nucleotide sequence ID" value="NZ_BSPM01000007.1"/>
</dbReference>
<sequence length="273" mass="28983">MARRRRRRGGGEGPKIAAGLALALLAAGALGALFYLRETTVPPPVLDAETLCPVDGPTALTVVLLDGSDALPDAGQRQVTTALIDLADALPVGGLLELRLLDPADPGGRVLFSRCNPGSGEGLSEWTANPAAARKRWLAAFRGPVGTVVAGGLPQLPAETSPIMAAIQRIAVDRFDGRAREGVPKRLVIVSDMMENTSDYSQYRGDASLERWRASPASRRYATDLEGADVTLYYVDRLAGRPFGSADHLRFWASWVEENGGRLAEAVKLQGAG</sequence>